<dbReference type="RefSeq" id="XP_001020520.2">
    <property type="nucleotide sequence ID" value="XM_001020520.2"/>
</dbReference>
<feature type="region of interest" description="Disordered" evidence="3">
    <location>
        <begin position="1"/>
        <end position="42"/>
    </location>
</feature>
<dbReference type="GO" id="GO:0030515">
    <property type="term" value="F:snoRNA binding"/>
    <property type="evidence" value="ECO:0007669"/>
    <property type="project" value="TreeGrafter"/>
</dbReference>
<dbReference type="InParanoid" id="I7M2F2"/>
<proteinExistence type="inferred from homology"/>
<evidence type="ECO:0000313" key="5">
    <source>
        <dbReference type="Proteomes" id="UP000009168"/>
    </source>
</evidence>
<dbReference type="PANTHER" id="PTHR12821:SF0">
    <property type="entry name" value="BYSTIN"/>
    <property type="match status" value="1"/>
</dbReference>
<evidence type="ECO:0000256" key="1">
    <source>
        <dbReference type="ARBA" id="ARBA00007114"/>
    </source>
</evidence>
<comment type="similarity">
    <text evidence="1">Belongs to the bystin family.</text>
</comment>
<dbReference type="PANTHER" id="PTHR12821">
    <property type="entry name" value="BYSTIN"/>
    <property type="match status" value="1"/>
</dbReference>
<dbReference type="GO" id="GO:0030688">
    <property type="term" value="C:preribosome, small subunit precursor"/>
    <property type="evidence" value="ECO:0007669"/>
    <property type="project" value="TreeGrafter"/>
</dbReference>
<evidence type="ECO:0000256" key="3">
    <source>
        <dbReference type="SAM" id="MobiDB-lite"/>
    </source>
</evidence>
<evidence type="ECO:0000313" key="4">
    <source>
        <dbReference type="EMBL" id="EAS00275.2"/>
    </source>
</evidence>
<organism evidence="4 5">
    <name type="scientific">Tetrahymena thermophila (strain SB210)</name>
    <dbReference type="NCBI Taxonomy" id="312017"/>
    <lineage>
        <taxon>Eukaryota</taxon>
        <taxon>Sar</taxon>
        <taxon>Alveolata</taxon>
        <taxon>Ciliophora</taxon>
        <taxon>Intramacronucleata</taxon>
        <taxon>Oligohymenophorea</taxon>
        <taxon>Hymenostomatida</taxon>
        <taxon>Tetrahymenina</taxon>
        <taxon>Tetrahymenidae</taxon>
        <taxon>Tetrahymena</taxon>
    </lineage>
</organism>
<keyword evidence="2" id="KW-0175">Coiled coil</keyword>
<dbReference type="Gene3D" id="1.25.40.480">
    <property type="match status" value="1"/>
</dbReference>
<dbReference type="AlphaFoldDB" id="I7M2F2"/>
<dbReference type="eggNOG" id="KOG3871">
    <property type="taxonomic scope" value="Eukaryota"/>
</dbReference>
<keyword evidence="5" id="KW-1185">Reference proteome</keyword>
<accession>I7M2F2</accession>
<gene>
    <name evidence="4" type="ORF">TTHERM_00218480</name>
</gene>
<feature type="coiled-coil region" evidence="2">
    <location>
        <begin position="54"/>
        <end position="89"/>
    </location>
</feature>
<dbReference type="InterPro" id="IPR007955">
    <property type="entry name" value="Bystin"/>
</dbReference>
<dbReference type="Proteomes" id="UP000009168">
    <property type="component" value="Unassembled WGS sequence"/>
</dbReference>
<dbReference type="GO" id="GO:0005737">
    <property type="term" value="C:cytoplasm"/>
    <property type="evidence" value="ECO:0007669"/>
    <property type="project" value="TreeGrafter"/>
</dbReference>
<dbReference type="EMBL" id="GG662621">
    <property type="protein sequence ID" value="EAS00275.2"/>
    <property type="molecule type" value="Genomic_DNA"/>
</dbReference>
<dbReference type="STRING" id="312017.I7M2F2"/>
<evidence type="ECO:0000256" key="2">
    <source>
        <dbReference type="SAM" id="Coils"/>
    </source>
</evidence>
<feature type="compositionally biased region" description="Basic and acidic residues" evidence="3">
    <location>
        <begin position="28"/>
        <end position="42"/>
    </location>
</feature>
<dbReference type="GeneID" id="7838605"/>
<dbReference type="GO" id="GO:0005730">
    <property type="term" value="C:nucleolus"/>
    <property type="evidence" value="ECO:0007669"/>
    <property type="project" value="TreeGrafter"/>
</dbReference>
<dbReference type="KEGG" id="tet:TTHERM_00218480"/>
<name>I7M2F2_TETTS</name>
<sequence>MVGVSKKDLSKKKVDHSTKKGVKSNLKSNKDSKVKLMKKDEHGKVKLQKPLSNISELKKERVEKKKNLNEKKQKIKDAVEEQVEEFDNQGFFVVPTNMQITAEDEEILKHFSIGANAGSAFGDENLFDNIVNEIGQNISNKLEEKTQKEYAENMLKNPKVKIVYQDIAKLMSHYRSGKLARAFVIIPGLEQWEEVLELTRPSEWTPQALFAAVKLFSSSLDGHRAKVFFNKIIYPAVKADIKKNKKLNAHYYNALKKALYKPAAWFKGIIFPLITDPETTLKEAQIIASLLSKMTVPVMHSAACLLRLCSMPFNGPTCIMMKTIIEKKYALPNRVIDGLVEYLVKFVNEKNVLPVLWHQMVLSFCGQYSGHFSELQKKALKQLVKKCNHHIISSEIIKAIDGENIIINPDSTMNME</sequence>
<protein>
    <submittedName>
        <fullName evidence="4">Bystin</fullName>
    </submittedName>
</protein>
<feature type="compositionally biased region" description="Basic and acidic residues" evidence="3">
    <location>
        <begin position="1"/>
        <end position="18"/>
    </location>
</feature>
<reference evidence="5" key="1">
    <citation type="journal article" date="2006" name="PLoS Biol.">
        <title>Macronuclear genome sequence of the ciliate Tetrahymena thermophila, a model eukaryote.</title>
        <authorList>
            <person name="Eisen J.A."/>
            <person name="Coyne R.S."/>
            <person name="Wu M."/>
            <person name="Wu D."/>
            <person name="Thiagarajan M."/>
            <person name="Wortman J.R."/>
            <person name="Badger J.H."/>
            <person name="Ren Q."/>
            <person name="Amedeo P."/>
            <person name="Jones K.M."/>
            <person name="Tallon L.J."/>
            <person name="Delcher A.L."/>
            <person name="Salzberg S.L."/>
            <person name="Silva J.C."/>
            <person name="Haas B.J."/>
            <person name="Majoros W.H."/>
            <person name="Farzad M."/>
            <person name="Carlton J.M."/>
            <person name="Smith R.K. Jr."/>
            <person name="Garg J."/>
            <person name="Pearlman R.E."/>
            <person name="Karrer K.M."/>
            <person name="Sun L."/>
            <person name="Manning G."/>
            <person name="Elde N.C."/>
            <person name="Turkewitz A.P."/>
            <person name="Asai D.J."/>
            <person name="Wilkes D.E."/>
            <person name="Wang Y."/>
            <person name="Cai H."/>
            <person name="Collins K."/>
            <person name="Stewart B.A."/>
            <person name="Lee S.R."/>
            <person name="Wilamowska K."/>
            <person name="Weinberg Z."/>
            <person name="Ruzzo W.L."/>
            <person name="Wloga D."/>
            <person name="Gaertig J."/>
            <person name="Frankel J."/>
            <person name="Tsao C.-C."/>
            <person name="Gorovsky M.A."/>
            <person name="Keeling P.J."/>
            <person name="Waller R.F."/>
            <person name="Patron N.J."/>
            <person name="Cherry J.M."/>
            <person name="Stover N.A."/>
            <person name="Krieger C.J."/>
            <person name="del Toro C."/>
            <person name="Ryder H.F."/>
            <person name="Williamson S.C."/>
            <person name="Barbeau R.A."/>
            <person name="Hamilton E.P."/>
            <person name="Orias E."/>
        </authorList>
    </citation>
    <scope>NUCLEOTIDE SEQUENCE [LARGE SCALE GENOMIC DNA]</scope>
    <source>
        <strain evidence="5">SB210</strain>
    </source>
</reference>
<dbReference type="GO" id="GO:0006364">
    <property type="term" value="P:rRNA processing"/>
    <property type="evidence" value="ECO:0007669"/>
    <property type="project" value="TreeGrafter"/>
</dbReference>
<dbReference type="Pfam" id="PF05291">
    <property type="entry name" value="Bystin"/>
    <property type="match status" value="1"/>
</dbReference>
<dbReference type="FunCoup" id="I7M2F2">
    <property type="interactions" value="221"/>
</dbReference>
<dbReference type="OrthoDB" id="2192561at2759"/>